<name>A0A1R1PTR7_ZANCU</name>
<feature type="region of interest" description="Disordered" evidence="1">
    <location>
        <begin position="106"/>
        <end position="129"/>
    </location>
</feature>
<feature type="region of interest" description="Disordered" evidence="1">
    <location>
        <begin position="14"/>
        <end position="43"/>
    </location>
</feature>
<dbReference type="Proteomes" id="UP000188320">
    <property type="component" value="Unassembled WGS sequence"/>
</dbReference>
<reference evidence="3" key="1">
    <citation type="submission" date="2017-01" db="EMBL/GenBank/DDBJ databases">
        <authorList>
            <person name="Wang Y."/>
            <person name="White M."/>
            <person name="Kvist S."/>
            <person name="Moncalvo J.-M."/>
        </authorList>
    </citation>
    <scope>NUCLEOTIDE SEQUENCE [LARGE SCALE GENOMIC DNA]</scope>
    <source>
        <strain evidence="3">COL-18-3</strain>
    </source>
</reference>
<dbReference type="AlphaFoldDB" id="A0A1R1PTR7"/>
<dbReference type="EMBL" id="LSSK01000221">
    <property type="protein sequence ID" value="OMH84282.1"/>
    <property type="molecule type" value="Genomic_DNA"/>
</dbReference>
<gene>
    <name evidence="2" type="ORF">AX774_g2192</name>
</gene>
<evidence type="ECO:0000256" key="1">
    <source>
        <dbReference type="SAM" id="MobiDB-lite"/>
    </source>
</evidence>
<comment type="caution">
    <text evidence="2">The sequence shown here is derived from an EMBL/GenBank/DDBJ whole genome shotgun (WGS) entry which is preliminary data.</text>
</comment>
<protein>
    <submittedName>
        <fullName evidence="2">Uncharacterized protein</fullName>
    </submittedName>
</protein>
<proteinExistence type="predicted"/>
<keyword evidence="3" id="KW-1185">Reference proteome</keyword>
<evidence type="ECO:0000313" key="3">
    <source>
        <dbReference type="Proteomes" id="UP000188320"/>
    </source>
</evidence>
<sequence length="158" mass="17868">MSGQQDDTLYQKCNSASIYSGPPGKKIKLDASSSPIPVGYSEDEGDYIDRTQLEYNESDDIKGTDYEELTPDHKTSYEYKNINQKLGLVHHLNRFSKGTRLKTRDTESILKAGMPSEHKTDENSTSPSTTPYTLCSYSNINHALKVVHLNNLKYKKKE</sequence>
<organism evidence="2 3">
    <name type="scientific">Zancudomyces culisetae</name>
    <name type="common">Gut fungus</name>
    <name type="synonym">Smittium culisetae</name>
    <dbReference type="NCBI Taxonomy" id="1213189"/>
    <lineage>
        <taxon>Eukaryota</taxon>
        <taxon>Fungi</taxon>
        <taxon>Fungi incertae sedis</taxon>
        <taxon>Zoopagomycota</taxon>
        <taxon>Kickxellomycotina</taxon>
        <taxon>Harpellomycetes</taxon>
        <taxon>Harpellales</taxon>
        <taxon>Legeriomycetaceae</taxon>
        <taxon>Zancudomyces</taxon>
    </lineage>
</organism>
<evidence type="ECO:0000313" key="2">
    <source>
        <dbReference type="EMBL" id="OMH84282.1"/>
    </source>
</evidence>
<accession>A0A1R1PTR7</accession>